<dbReference type="SUPFAM" id="SSF50630">
    <property type="entry name" value="Acid proteases"/>
    <property type="match status" value="1"/>
</dbReference>
<dbReference type="EMBL" id="JANPWB010000005">
    <property type="protein sequence ID" value="KAJ1189467.1"/>
    <property type="molecule type" value="Genomic_DNA"/>
</dbReference>
<reference evidence="1" key="1">
    <citation type="journal article" date="2022" name="bioRxiv">
        <title>Sequencing and chromosome-scale assembly of the giantPleurodeles waltlgenome.</title>
        <authorList>
            <person name="Brown T."/>
            <person name="Elewa A."/>
            <person name="Iarovenko S."/>
            <person name="Subramanian E."/>
            <person name="Araus A.J."/>
            <person name="Petzold A."/>
            <person name="Susuki M."/>
            <person name="Suzuki K.-i.T."/>
            <person name="Hayashi T."/>
            <person name="Toyoda A."/>
            <person name="Oliveira C."/>
            <person name="Osipova E."/>
            <person name="Leigh N.D."/>
            <person name="Simon A."/>
            <person name="Yun M.H."/>
        </authorList>
    </citation>
    <scope>NUCLEOTIDE SEQUENCE</scope>
    <source>
        <strain evidence="1">20211129_DDA</strain>
        <tissue evidence="1">Liver</tissue>
    </source>
</reference>
<accession>A0AAV7UPB9</accession>
<sequence length="117" mass="13159">MTEGSTSEEEVEVLAVEDGTTVVCTQQEHWTKEYNPPECMTEVNGKQIHMWVDSCSPFTLIDEQEWGNLGNNELNPTDVSPEGYGGRKIPVLGYFMADLGFKDQNARAKVYVVRQGR</sequence>
<evidence type="ECO:0000313" key="2">
    <source>
        <dbReference type="Proteomes" id="UP001066276"/>
    </source>
</evidence>
<dbReference type="AlphaFoldDB" id="A0AAV7UPB9"/>
<gene>
    <name evidence="1" type="ORF">NDU88_006212</name>
</gene>
<comment type="caution">
    <text evidence="1">The sequence shown here is derived from an EMBL/GenBank/DDBJ whole genome shotgun (WGS) entry which is preliminary data.</text>
</comment>
<protein>
    <submittedName>
        <fullName evidence="1">Uncharacterized protein</fullName>
    </submittedName>
</protein>
<keyword evidence="2" id="KW-1185">Reference proteome</keyword>
<dbReference type="Proteomes" id="UP001066276">
    <property type="component" value="Chromosome 3_1"/>
</dbReference>
<dbReference type="InterPro" id="IPR021109">
    <property type="entry name" value="Peptidase_aspartic_dom_sf"/>
</dbReference>
<organism evidence="1 2">
    <name type="scientific">Pleurodeles waltl</name>
    <name type="common">Iberian ribbed newt</name>
    <dbReference type="NCBI Taxonomy" id="8319"/>
    <lineage>
        <taxon>Eukaryota</taxon>
        <taxon>Metazoa</taxon>
        <taxon>Chordata</taxon>
        <taxon>Craniata</taxon>
        <taxon>Vertebrata</taxon>
        <taxon>Euteleostomi</taxon>
        <taxon>Amphibia</taxon>
        <taxon>Batrachia</taxon>
        <taxon>Caudata</taxon>
        <taxon>Salamandroidea</taxon>
        <taxon>Salamandridae</taxon>
        <taxon>Pleurodelinae</taxon>
        <taxon>Pleurodeles</taxon>
    </lineage>
</organism>
<proteinExistence type="predicted"/>
<name>A0AAV7UPB9_PLEWA</name>
<evidence type="ECO:0000313" key="1">
    <source>
        <dbReference type="EMBL" id="KAJ1189467.1"/>
    </source>
</evidence>